<feature type="transmembrane region" description="Helical" evidence="5">
    <location>
        <begin position="365"/>
        <end position="388"/>
    </location>
</feature>
<gene>
    <name evidence="6" type="ORF">PYW07_004846</name>
</gene>
<dbReference type="PANTHER" id="PTHR11662:SF280">
    <property type="entry name" value="FI21844P1-RELATED"/>
    <property type="match status" value="1"/>
</dbReference>
<evidence type="ECO:0000256" key="3">
    <source>
        <dbReference type="ARBA" id="ARBA00022989"/>
    </source>
</evidence>
<dbReference type="AlphaFoldDB" id="A0AAD8DZC8"/>
<dbReference type="GO" id="GO:0006820">
    <property type="term" value="P:monoatomic anion transport"/>
    <property type="evidence" value="ECO:0007669"/>
    <property type="project" value="TreeGrafter"/>
</dbReference>
<feature type="transmembrane region" description="Helical" evidence="5">
    <location>
        <begin position="199"/>
        <end position="218"/>
    </location>
</feature>
<feature type="transmembrane region" description="Helical" evidence="5">
    <location>
        <begin position="33"/>
        <end position="56"/>
    </location>
</feature>
<feature type="transmembrane region" description="Helical" evidence="5">
    <location>
        <begin position="76"/>
        <end position="94"/>
    </location>
</feature>
<dbReference type="InterPro" id="IPR011701">
    <property type="entry name" value="MFS"/>
</dbReference>
<feature type="transmembrane region" description="Helical" evidence="5">
    <location>
        <begin position="171"/>
        <end position="193"/>
    </location>
</feature>
<evidence type="ECO:0008006" key="8">
    <source>
        <dbReference type="Google" id="ProtNLM"/>
    </source>
</evidence>
<comment type="subcellular location">
    <subcellularLocation>
        <location evidence="1">Membrane</location>
        <topology evidence="1">Multi-pass membrane protein</topology>
    </subcellularLocation>
</comment>
<feature type="transmembrane region" description="Helical" evidence="5">
    <location>
        <begin position="262"/>
        <end position="287"/>
    </location>
</feature>
<keyword evidence="3 5" id="KW-1133">Transmembrane helix</keyword>
<keyword evidence="4 5" id="KW-0472">Membrane</keyword>
<evidence type="ECO:0000256" key="1">
    <source>
        <dbReference type="ARBA" id="ARBA00004141"/>
    </source>
</evidence>
<organism evidence="6 7">
    <name type="scientific">Mythimna separata</name>
    <name type="common">Oriental armyworm</name>
    <name type="synonym">Pseudaletia separata</name>
    <dbReference type="NCBI Taxonomy" id="271217"/>
    <lineage>
        <taxon>Eukaryota</taxon>
        <taxon>Metazoa</taxon>
        <taxon>Ecdysozoa</taxon>
        <taxon>Arthropoda</taxon>
        <taxon>Hexapoda</taxon>
        <taxon>Insecta</taxon>
        <taxon>Pterygota</taxon>
        <taxon>Neoptera</taxon>
        <taxon>Endopterygota</taxon>
        <taxon>Lepidoptera</taxon>
        <taxon>Glossata</taxon>
        <taxon>Ditrysia</taxon>
        <taxon>Noctuoidea</taxon>
        <taxon>Noctuidae</taxon>
        <taxon>Noctuinae</taxon>
        <taxon>Hadenini</taxon>
        <taxon>Mythimna</taxon>
    </lineage>
</organism>
<dbReference type="Proteomes" id="UP001231518">
    <property type="component" value="Chromosome 16"/>
</dbReference>
<keyword evidence="7" id="KW-1185">Reference proteome</keyword>
<feature type="transmembrane region" description="Helical" evidence="5">
    <location>
        <begin position="340"/>
        <end position="359"/>
    </location>
</feature>
<feature type="transmembrane region" description="Helical" evidence="5">
    <location>
        <begin position="400"/>
        <end position="423"/>
    </location>
</feature>
<evidence type="ECO:0000313" key="6">
    <source>
        <dbReference type="EMBL" id="KAJ8731682.1"/>
    </source>
</evidence>
<reference evidence="6" key="1">
    <citation type="submission" date="2023-03" db="EMBL/GenBank/DDBJ databases">
        <title>Chromosome-level genomes of two armyworms, Mythimna separata and Mythimna loreyi, provide insights into the biosynthesis and reception of sex pheromones.</title>
        <authorList>
            <person name="Zhao H."/>
        </authorList>
    </citation>
    <scope>NUCLEOTIDE SEQUENCE</scope>
    <source>
        <strain evidence="6">BeijingLab</strain>
        <tissue evidence="6">Pupa</tissue>
    </source>
</reference>
<dbReference type="PANTHER" id="PTHR11662">
    <property type="entry name" value="SOLUTE CARRIER FAMILY 17"/>
    <property type="match status" value="1"/>
</dbReference>
<evidence type="ECO:0000256" key="4">
    <source>
        <dbReference type="ARBA" id="ARBA00023136"/>
    </source>
</evidence>
<feature type="transmembrane region" description="Helical" evidence="5">
    <location>
        <begin position="299"/>
        <end position="319"/>
    </location>
</feature>
<protein>
    <recommendedName>
        <fullName evidence="8">Major facilitator superfamily (MFS) profile domain-containing protein</fullName>
    </recommendedName>
</protein>
<evidence type="ECO:0000313" key="7">
    <source>
        <dbReference type="Proteomes" id="UP001231518"/>
    </source>
</evidence>
<dbReference type="GO" id="GO:0022857">
    <property type="term" value="F:transmembrane transporter activity"/>
    <property type="evidence" value="ECO:0007669"/>
    <property type="project" value="InterPro"/>
</dbReference>
<comment type="caution">
    <text evidence="6">The sequence shown here is derived from an EMBL/GenBank/DDBJ whole genome shotgun (WGS) entry which is preliminary data.</text>
</comment>
<dbReference type="InterPro" id="IPR036259">
    <property type="entry name" value="MFS_trans_sf"/>
</dbReference>
<dbReference type="SUPFAM" id="SSF103473">
    <property type="entry name" value="MFS general substrate transporter"/>
    <property type="match status" value="1"/>
</dbReference>
<dbReference type="Pfam" id="PF07690">
    <property type="entry name" value="MFS_1"/>
    <property type="match status" value="1"/>
</dbReference>
<name>A0AAD8DZC8_MYTSE</name>
<accession>A0AAD8DZC8</accession>
<evidence type="ECO:0000256" key="2">
    <source>
        <dbReference type="ARBA" id="ARBA00022692"/>
    </source>
</evidence>
<keyword evidence="2 5" id="KW-0812">Transmembrane</keyword>
<feature type="transmembrane region" description="Helical" evidence="5">
    <location>
        <begin position="435"/>
        <end position="454"/>
    </location>
</feature>
<evidence type="ECO:0000256" key="5">
    <source>
        <dbReference type="SAM" id="Phobius"/>
    </source>
</evidence>
<dbReference type="GO" id="GO:0016020">
    <property type="term" value="C:membrane"/>
    <property type="evidence" value="ECO:0007669"/>
    <property type="project" value="UniProtKB-SubCell"/>
</dbReference>
<dbReference type="Gene3D" id="1.20.1250.20">
    <property type="entry name" value="MFS general substrate transporter like domains"/>
    <property type="match status" value="1"/>
</dbReference>
<sequence length="507" mass="56826">MDVEFIRFQFEDGYYGVITKNGFKIGVRHIQMIYMIASSITMGFIRGSMGVAVLAVTDPTRRDDTYIQIHNWDGKVQGAVLASFFFGYAVMLIPSELFLRNIGGKLLTTVILLVNGAFCVAMPTIINRGGWVAACNAKLFMGMTHACFFTLNQSLFEQWMPPNERKFFNHLVFGGVQLGIIIALPISGLLSSAPLGWELVYYSLAMLALSMAIISGTLTASSPGEHQAVGDAEKEFISDSLNSYKKKEINRPWQDILKSPQFWAVTGVHAASNALFIFFLAYVPAYLMMYGISLEDSAWYSMLPFISMASVYILMRPILDWLYTVRYIHYIFSASFFRKVINGLGAFGIVMGLTMLPNFPRDWSYLAIITLSAILGLMGLQFCGFLSTYKDMSENYSGTLMMISATVSSVVGAAVPFVTGLILGNDMCNRESWRVIMLTLASLYILSTIIYTAFGSNERQNWDHLNNNDKRRFGHYNGVRVEPREVQLQEFGHVNLALQKHEIDTTL</sequence>
<dbReference type="InterPro" id="IPR050382">
    <property type="entry name" value="MFS_Na/Anion_cotransporter"/>
</dbReference>
<dbReference type="EMBL" id="JARGEI010000005">
    <property type="protein sequence ID" value="KAJ8731682.1"/>
    <property type="molecule type" value="Genomic_DNA"/>
</dbReference>
<feature type="transmembrane region" description="Helical" evidence="5">
    <location>
        <begin position="106"/>
        <end position="125"/>
    </location>
</feature>
<proteinExistence type="predicted"/>